<dbReference type="Pfam" id="PF00400">
    <property type="entry name" value="WD40"/>
    <property type="match status" value="5"/>
</dbReference>
<keyword evidence="3 6" id="KW-0547">Nucleotide-binding</keyword>
<evidence type="ECO:0000313" key="11">
    <source>
        <dbReference type="Proteomes" id="UP001500503"/>
    </source>
</evidence>
<evidence type="ECO:0000256" key="1">
    <source>
        <dbReference type="ARBA" id="ARBA00022574"/>
    </source>
</evidence>
<dbReference type="SMART" id="SM00220">
    <property type="entry name" value="S_TKc"/>
    <property type="match status" value="1"/>
</dbReference>
<dbReference type="Gene3D" id="3.30.200.20">
    <property type="entry name" value="Phosphorylase Kinase, domain 1"/>
    <property type="match status" value="1"/>
</dbReference>
<dbReference type="SMART" id="SM00320">
    <property type="entry name" value="WD40"/>
    <property type="match status" value="6"/>
</dbReference>
<dbReference type="PROSITE" id="PS00108">
    <property type="entry name" value="PROTEIN_KINASE_ST"/>
    <property type="match status" value="1"/>
</dbReference>
<evidence type="ECO:0000256" key="5">
    <source>
        <dbReference type="PROSITE-ProRule" id="PRU00221"/>
    </source>
</evidence>
<organism evidence="10 11">
    <name type="scientific">Actinoallomurus oryzae</name>
    <dbReference type="NCBI Taxonomy" id="502180"/>
    <lineage>
        <taxon>Bacteria</taxon>
        <taxon>Bacillati</taxon>
        <taxon>Actinomycetota</taxon>
        <taxon>Actinomycetes</taxon>
        <taxon>Streptosporangiales</taxon>
        <taxon>Thermomonosporaceae</taxon>
        <taxon>Actinoallomurus</taxon>
    </lineage>
</organism>
<dbReference type="InterPro" id="IPR017441">
    <property type="entry name" value="Protein_kinase_ATP_BS"/>
</dbReference>
<evidence type="ECO:0000256" key="7">
    <source>
        <dbReference type="SAM" id="MobiDB-lite"/>
    </source>
</evidence>
<protein>
    <submittedName>
        <fullName evidence="10">Serine/threonine-protein kinase</fullName>
    </submittedName>
</protein>
<dbReference type="CDD" id="cd14014">
    <property type="entry name" value="STKc_PknB_like"/>
    <property type="match status" value="1"/>
</dbReference>
<evidence type="ECO:0000313" key="10">
    <source>
        <dbReference type="EMBL" id="GAA4490193.1"/>
    </source>
</evidence>
<dbReference type="PRINTS" id="PR00320">
    <property type="entry name" value="GPROTEINBRPT"/>
</dbReference>
<dbReference type="InterPro" id="IPR000719">
    <property type="entry name" value="Prot_kinase_dom"/>
</dbReference>
<dbReference type="PROSITE" id="PS00678">
    <property type="entry name" value="WD_REPEATS_1"/>
    <property type="match status" value="1"/>
</dbReference>
<evidence type="ECO:0000256" key="4">
    <source>
        <dbReference type="ARBA" id="ARBA00022840"/>
    </source>
</evidence>
<feature type="repeat" description="WD" evidence="5">
    <location>
        <begin position="438"/>
        <end position="479"/>
    </location>
</feature>
<dbReference type="InterPro" id="IPR020472">
    <property type="entry name" value="WD40_PAC1"/>
</dbReference>
<keyword evidence="1 5" id="KW-0853">WD repeat</keyword>
<evidence type="ECO:0000259" key="9">
    <source>
        <dbReference type="PROSITE" id="PS50011"/>
    </source>
</evidence>
<dbReference type="InterPro" id="IPR011009">
    <property type="entry name" value="Kinase-like_dom_sf"/>
</dbReference>
<gene>
    <name evidence="10" type="ORF">GCM10023191_022000</name>
</gene>
<evidence type="ECO:0000256" key="8">
    <source>
        <dbReference type="SAM" id="Phobius"/>
    </source>
</evidence>
<proteinExistence type="predicted"/>
<dbReference type="Gene3D" id="2.130.10.10">
    <property type="entry name" value="YVTN repeat-like/Quinoprotein amine dehydrogenase"/>
    <property type="match status" value="3"/>
</dbReference>
<dbReference type="PANTHER" id="PTHR19879">
    <property type="entry name" value="TRANSCRIPTION INITIATION FACTOR TFIID"/>
    <property type="match status" value="1"/>
</dbReference>
<reference evidence="11" key="1">
    <citation type="journal article" date="2019" name="Int. J. Syst. Evol. Microbiol.">
        <title>The Global Catalogue of Microorganisms (GCM) 10K type strain sequencing project: providing services to taxonomists for standard genome sequencing and annotation.</title>
        <authorList>
            <consortium name="The Broad Institute Genomics Platform"/>
            <consortium name="The Broad Institute Genome Sequencing Center for Infectious Disease"/>
            <person name="Wu L."/>
            <person name="Ma J."/>
        </authorList>
    </citation>
    <scope>NUCLEOTIDE SEQUENCE [LARGE SCALE GENOMIC DNA]</scope>
    <source>
        <strain evidence="11">JCM 17933</strain>
    </source>
</reference>
<dbReference type="PROSITE" id="PS00107">
    <property type="entry name" value="PROTEIN_KINASE_ATP"/>
    <property type="match status" value="1"/>
</dbReference>
<dbReference type="Proteomes" id="UP001500503">
    <property type="component" value="Unassembled WGS sequence"/>
</dbReference>
<dbReference type="RefSeq" id="WP_345461123.1">
    <property type="nucleotide sequence ID" value="NZ_BAABHF010000016.1"/>
</dbReference>
<name>A0ABP8PPE8_9ACTN</name>
<feature type="repeat" description="WD" evidence="5">
    <location>
        <begin position="519"/>
        <end position="560"/>
    </location>
</feature>
<evidence type="ECO:0000256" key="3">
    <source>
        <dbReference type="ARBA" id="ARBA00022741"/>
    </source>
</evidence>
<dbReference type="PROSITE" id="PS50011">
    <property type="entry name" value="PROTEIN_KINASE_DOM"/>
    <property type="match status" value="1"/>
</dbReference>
<comment type="caution">
    <text evidence="10">The sequence shown here is derived from an EMBL/GenBank/DDBJ whole genome shotgun (WGS) entry which is preliminary data.</text>
</comment>
<dbReference type="InterPro" id="IPR019775">
    <property type="entry name" value="WD40_repeat_CS"/>
</dbReference>
<keyword evidence="2" id="KW-0677">Repeat</keyword>
<dbReference type="EMBL" id="BAABHF010000016">
    <property type="protein sequence ID" value="GAA4490193.1"/>
    <property type="molecule type" value="Genomic_DNA"/>
</dbReference>
<keyword evidence="8" id="KW-1133">Transmembrane helix</keyword>
<feature type="repeat" description="WD" evidence="5">
    <location>
        <begin position="608"/>
        <end position="642"/>
    </location>
</feature>
<keyword evidence="10" id="KW-0418">Kinase</keyword>
<evidence type="ECO:0000256" key="6">
    <source>
        <dbReference type="PROSITE-ProRule" id="PRU10141"/>
    </source>
</evidence>
<dbReference type="PANTHER" id="PTHR19879:SF9">
    <property type="entry name" value="TRANSCRIPTION INITIATION FACTOR TFIID SUBUNIT 5"/>
    <property type="match status" value="1"/>
</dbReference>
<dbReference type="CDD" id="cd00200">
    <property type="entry name" value="WD40"/>
    <property type="match status" value="1"/>
</dbReference>
<dbReference type="PROSITE" id="PS50082">
    <property type="entry name" value="WD_REPEATS_2"/>
    <property type="match status" value="4"/>
</dbReference>
<feature type="domain" description="Protein kinase" evidence="9">
    <location>
        <begin position="15"/>
        <end position="273"/>
    </location>
</feature>
<dbReference type="SUPFAM" id="SSF56112">
    <property type="entry name" value="Protein kinase-like (PK-like)"/>
    <property type="match status" value="1"/>
</dbReference>
<dbReference type="InterPro" id="IPR015943">
    <property type="entry name" value="WD40/YVTN_repeat-like_dom_sf"/>
</dbReference>
<dbReference type="Pfam" id="PF00069">
    <property type="entry name" value="Pkinase"/>
    <property type="match status" value="1"/>
</dbReference>
<feature type="binding site" evidence="6">
    <location>
        <position position="43"/>
    </location>
    <ligand>
        <name>ATP</name>
        <dbReference type="ChEBI" id="CHEBI:30616"/>
    </ligand>
</feature>
<feature type="region of interest" description="Disordered" evidence="7">
    <location>
        <begin position="271"/>
        <end position="296"/>
    </location>
</feature>
<feature type="repeat" description="WD" evidence="5">
    <location>
        <begin position="351"/>
        <end position="392"/>
    </location>
</feature>
<feature type="transmembrane region" description="Helical" evidence="8">
    <location>
        <begin position="304"/>
        <end position="326"/>
    </location>
</feature>
<evidence type="ECO:0000256" key="2">
    <source>
        <dbReference type="ARBA" id="ARBA00022737"/>
    </source>
</evidence>
<keyword evidence="8" id="KW-0812">Transmembrane</keyword>
<dbReference type="GO" id="GO:0016301">
    <property type="term" value="F:kinase activity"/>
    <property type="evidence" value="ECO:0007669"/>
    <property type="project" value="UniProtKB-KW"/>
</dbReference>
<dbReference type="InterPro" id="IPR011047">
    <property type="entry name" value="Quinoprotein_ADH-like_sf"/>
</dbReference>
<accession>A0ABP8PPE8</accession>
<dbReference type="SUPFAM" id="SSF50998">
    <property type="entry name" value="Quinoprotein alcohol dehydrogenase-like"/>
    <property type="match status" value="1"/>
</dbReference>
<keyword evidence="11" id="KW-1185">Reference proteome</keyword>
<sequence>MKPLRPEDPRQIGSYLLRGRLGAGGMGEVYLGRSPGGRDVVVKLIRSEYAGEPKYRRRFAREVNAAQRVGGFHTAQVVEADPEADPPWMVTEYIPGPSLLELVRAEGPLSVDAVLALAAQLSEGLAAIHACGLVHRDLKPGNVVMADSGPRIIDFGIARAADASVLTEDGAVVGTYAFMSPEQVHARQVGPASDVFSLGGVLVFAATGHSPFAADTLAAIVYRIGAAEPELDGIGGELRGLLTACLAKNPEARPTATELLAWLGGSVPDRPFPSSTTVTEPGPGTTRVTTEDGGKAPGTIRRRFVIGGLAAVAAAVATGVPAAVIASQRDERRDPPAAAPASAAASFTGSLTGHGAVVSSVAFAPDGRSLASGGADGTILLWDTATGGKIRTFTGHTYPVVAMAFSGDGRTMTSGAEVVRVWDVATARQTRMISTQTRTGFDTPIGSMAVSPDGRTLATDGAEGHVLLWDLAGGKVTRTLPGGSAANAVAFGPRGGTLVGGGENIALWDVSTGGRVRTFGGLRGAATSIALSPDGRTLAAGGASSATLLWDVATGRRVRTLTGQGDSTGPIAISPDGRTLANTVGHEARGSEVIALWDLTTGEILRTLAGHTGAVTSVAFSPDGKALASASEDRTARLWRLT</sequence>
<dbReference type="InterPro" id="IPR008271">
    <property type="entry name" value="Ser/Thr_kinase_AS"/>
</dbReference>
<dbReference type="InterPro" id="IPR001680">
    <property type="entry name" value="WD40_rpt"/>
</dbReference>
<keyword evidence="8" id="KW-0472">Membrane</keyword>
<keyword evidence="10" id="KW-0808">Transferase</keyword>
<dbReference type="Gene3D" id="1.10.510.10">
    <property type="entry name" value="Transferase(Phosphotransferase) domain 1"/>
    <property type="match status" value="1"/>
</dbReference>
<keyword evidence="4 6" id="KW-0067">ATP-binding</keyword>
<dbReference type="PROSITE" id="PS50294">
    <property type="entry name" value="WD_REPEATS_REGION"/>
    <property type="match status" value="2"/>
</dbReference>